<dbReference type="Pfam" id="PF11335">
    <property type="entry name" value="DUF3137"/>
    <property type="match status" value="1"/>
</dbReference>
<dbReference type="RefSeq" id="WP_007546975.1">
    <property type="nucleotide sequence ID" value="NZ_ABZS01000084.1"/>
</dbReference>
<keyword evidence="3" id="KW-1185">Reference proteome</keyword>
<dbReference type="Proteomes" id="UP000005540">
    <property type="component" value="Unassembled WGS sequence"/>
</dbReference>
<organism evidence="2 3">
    <name type="scientific">Sulfurihydrogenibium yellowstonense SS-5</name>
    <dbReference type="NCBI Taxonomy" id="432331"/>
    <lineage>
        <taxon>Bacteria</taxon>
        <taxon>Pseudomonadati</taxon>
        <taxon>Aquificota</taxon>
        <taxon>Aquificia</taxon>
        <taxon>Aquificales</taxon>
        <taxon>Hydrogenothermaceae</taxon>
        <taxon>Sulfurihydrogenibium</taxon>
    </lineage>
</organism>
<feature type="transmembrane region" description="Helical" evidence="1">
    <location>
        <begin position="227"/>
        <end position="247"/>
    </location>
</feature>
<dbReference type="InterPro" id="IPR021484">
    <property type="entry name" value="DUF3137"/>
</dbReference>
<gene>
    <name evidence="2" type="ORF">SULYE_0978</name>
</gene>
<feature type="transmembrane region" description="Helical" evidence="1">
    <location>
        <begin position="51"/>
        <end position="68"/>
    </location>
</feature>
<keyword evidence="1" id="KW-0472">Membrane</keyword>
<evidence type="ECO:0008006" key="4">
    <source>
        <dbReference type="Google" id="ProtNLM"/>
    </source>
</evidence>
<accession>C4FK78</accession>
<dbReference type="OrthoDB" id="4960523at2"/>
<evidence type="ECO:0000256" key="1">
    <source>
        <dbReference type="SAM" id="Phobius"/>
    </source>
</evidence>
<evidence type="ECO:0000313" key="2">
    <source>
        <dbReference type="EMBL" id="EEP60523.1"/>
    </source>
</evidence>
<feature type="transmembrane region" description="Helical" evidence="1">
    <location>
        <begin position="190"/>
        <end position="215"/>
    </location>
</feature>
<proteinExistence type="predicted"/>
<dbReference type="AlphaFoldDB" id="C4FK78"/>
<feature type="transmembrane region" description="Helical" evidence="1">
    <location>
        <begin position="21"/>
        <end position="45"/>
    </location>
</feature>
<dbReference type="EMBL" id="ABZS01000084">
    <property type="protein sequence ID" value="EEP60523.1"/>
    <property type="molecule type" value="Genomic_DNA"/>
</dbReference>
<keyword evidence="1" id="KW-1133">Transmembrane helix</keyword>
<sequence length="363" mass="41473">MRQGELDKLERKRKSTQSAILIIDITNVILFIVTIISFALLITHSPNSNEFFVIPFITIPLIAILIFAKRYIENSISKEISKAIYEPAFKEKNTEFIYKDGLTLDEVMASNLFPRPDRFASNSLTKGEISNFPYKASNITLLEEHTETDSDGHSHSSTTVIFDGRLYIIESPFNKKGIILNSKKIGKDKLLNDTILIIKIIIFLVIMGILIPNIISMFSNPFFKKDLPFFGLFIAIAIVVAILSFLSKRKKGYKKAKLESGQFNEYFYIETQDQVELRKTLTPAVMEKLINLRNSIGEFHLSIIGNKIFFAFPKSFSIKYNKPIQELIEEAQVSVNKEIETIESIIETLKLEEEKIKKGIIDK</sequence>
<comment type="caution">
    <text evidence="2">The sequence shown here is derived from an EMBL/GenBank/DDBJ whole genome shotgun (WGS) entry which is preliminary data.</text>
</comment>
<evidence type="ECO:0000313" key="3">
    <source>
        <dbReference type="Proteomes" id="UP000005540"/>
    </source>
</evidence>
<name>C4FK78_9AQUI</name>
<keyword evidence="1" id="KW-0812">Transmembrane</keyword>
<reference evidence="2 3" key="1">
    <citation type="submission" date="2009-04" db="EMBL/GenBank/DDBJ databases">
        <authorList>
            <person name="Reysenbach A.-L."/>
            <person name="Heidelberg J.F."/>
            <person name="Nelson W.C."/>
        </authorList>
    </citation>
    <scope>NUCLEOTIDE SEQUENCE [LARGE SCALE GENOMIC DNA]</scope>
    <source>
        <strain evidence="2 3">SS-5</strain>
    </source>
</reference>
<protein>
    <recommendedName>
        <fullName evidence="4">Galanin</fullName>
    </recommendedName>
</protein>